<gene>
    <name evidence="2" type="ORF">DW921_00670</name>
</gene>
<dbReference type="GO" id="GO:0015074">
    <property type="term" value="P:DNA integration"/>
    <property type="evidence" value="ECO:0007669"/>
    <property type="project" value="InterPro"/>
</dbReference>
<dbReference type="InterPro" id="IPR036397">
    <property type="entry name" value="RNaseH_sf"/>
</dbReference>
<sequence>MEMYGNTLCVSFTELVRGGIISKPTYDKYVREGKLTLLQRGGNGREALIAYRSMPERLRAAYDDTFKNAYEEMKQREQEKYINTQIRFDAEAVRFYKEFEPRIDPARQLEYILNAQVMNEMLRTEKARSVEHAKGGFSRRAETWSSVQICCERLREITGHTLPKNPARLREKFNAYKREGYVVLVSGNLGNNAARRIGKAEGALLLKLRRSKFPVYTDMQLFEEYNRQATLRGLKTIKSPTTMHSYLNDPAVMVWWYAAVNGERGFKNKYMPTFDTVMPSMPNSLWYSDGTKINLYYRAYDDRQKRWVARTTDVYEVMDACTELFLGYFIGDGENFYNQYMAYRMALQTWKVKPYEIVTDNQGGHKKLASQGFFKKLCHLHKTTMPHNGQSKSIESAFGRFQQQVLHKLYNFTGQNITARKLSSRANIDLVMANIDQLPTLEELKQQYADCREEWNSMQHPTSPTGMTRLEMYTAIENPKAQPLDDYEAHEIFMLFSQAPVQYTKEGFNFRMNKQEYSYMVYGDDGLIDMNFHLQNVGRQFLYRYDPEDMTRIELWAVTDTGAKYAAIATPKVTIHRATQERTEEENAYLFAQLDANRRTRAAMHIAQEDLFMEEAMGEAYTQLRIPRPVAVSEKQLDGYREEMKRGTLEAPVPMPETDIPEEPVLADEPLTFASSGDWTKKVSNLTFDELDSLGKF</sequence>
<protein>
    <recommendedName>
        <fullName evidence="1">Integrase catalytic domain-containing protein</fullName>
    </recommendedName>
</protein>
<name>A0A413T5I0_9BACT</name>
<dbReference type="Gene3D" id="3.30.420.10">
    <property type="entry name" value="Ribonuclease H-like superfamily/Ribonuclease H"/>
    <property type="match status" value="1"/>
</dbReference>
<proteinExistence type="predicted"/>
<organism evidence="2 3">
    <name type="scientific">Phocaeicola coprophilus</name>
    <dbReference type="NCBI Taxonomy" id="387090"/>
    <lineage>
        <taxon>Bacteria</taxon>
        <taxon>Pseudomonadati</taxon>
        <taxon>Bacteroidota</taxon>
        <taxon>Bacteroidia</taxon>
        <taxon>Bacteroidales</taxon>
        <taxon>Bacteroidaceae</taxon>
        <taxon>Phocaeicola</taxon>
    </lineage>
</organism>
<comment type="caution">
    <text evidence="2">The sequence shown here is derived from an EMBL/GenBank/DDBJ whole genome shotgun (WGS) entry which is preliminary data.</text>
</comment>
<dbReference type="PROSITE" id="PS50994">
    <property type="entry name" value="INTEGRASE"/>
    <property type="match status" value="1"/>
</dbReference>
<evidence type="ECO:0000313" key="3">
    <source>
        <dbReference type="Proteomes" id="UP000283855"/>
    </source>
</evidence>
<reference evidence="2 3" key="1">
    <citation type="submission" date="2018-08" db="EMBL/GenBank/DDBJ databases">
        <title>A genome reference for cultivated species of the human gut microbiota.</title>
        <authorList>
            <person name="Zou Y."/>
            <person name="Xue W."/>
            <person name="Luo G."/>
        </authorList>
    </citation>
    <scope>NUCLEOTIDE SEQUENCE [LARGE SCALE GENOMIC DNA]</scope>
    <source>
        <strain evidence="2 3">AM42-38</strain>
    </source>
</reference>
<dbReference type="EMBL" id="QSFT01000001">
    <property type="protein sequence ID" value="RHA79082.1"/>
    <property type="molecule type" value="Genomic_DNA"/>
</dbReference>
<accession>A0A413T5I0</accession>
<dbReference type="GO" id="GO:0003676">
    <property type="term" value="F:nucleic acid binding"/>
    <property type="evidence" value="ECO:0007669"/>
    <property type="project" value="InterPro"/>
</dbReference>
<feature type="domain" description="Integrase catalytic" evidence="1">
    <location>
        <begin position="278"/>
        <end position="477"/>
    </location>
</feature>
<dbReference type="Proteomes" id="UP000283855">
    <property type="component" value="Unassembled WGS sequence"/>
</dbReference>
<evidence type="ECO:0000259" key="1">
    <source>
        <dbReference type="PROSITE" id="PS50994"/>
    </source>
</evidence>
<dbReference type="InterPro" id="IPR012337">
    <property type="entry name" value="RNaseH-like_sf"/>
</dbReference>
<dbReference type="AlphaFoldDB" id="A0A413T5I0"/>
<dbReference type="InterPro" id="IPR001584">
    <property type="entry name" value="Integrase_cat-core"/>
</dbReference>
<evidence type="ECO:0000313" key="2">
    <source>
        <dbReference type="EMBL" id="RHA79082.1"/>
    </source>
</evidence>
<dbReference type="SUPFAM" id="SSF53098">
    <property type="entry name" value="Ribonuclease H-like"/>
    <property type="match status" value="1"/>
</dbReference>